<dbReference type="Pfam" id="PF00440">
    <property type="entry name" value="TetR_N"/>
    <property type="match status" value="1"/>
</dbReference>
<feature type="DNA-binding region" description="H-T-H motif" evidence="4">
    <location>
        <begin position="48"/>
        <end position="67"/>
    </location>
</feature>
<sequence>MCATVDRSVWYRQGVIAKTSERPESPARRRILDTAAALFYAEGVHAVGIDRIIAEAAVAKATFYHHFPAKDELVRAYLEREFERQRGALEAVRAASGGPREALLAIFDALAANGAAAGFRGCPFTNAAAEYPDPAHPVRRTIAAYRDWNRGLFQELCAGAGDPAPGRTAVLLMMIRDGIVVGSDLDDPGSLGPVVRDAVNRVLSGGETPGAG</sequence>
<dbReference type="AlphaFoldDB" id="A0A3A4ATE4"/>
<evidence type="ECO:0000256" key="3">
    <source>
        <dbReference type="ARBA" id="ARBA00023163"/>
    </source>
</evidence>
<evidence type="ECO:0000256" key="2">
    <source>
        <dbReference type="ARBA" id="ARBA00023125"/>
    </source>
</evidence>
<evidence type="ECO:0000256" key="1">
    <source>
        <dbReference type="ARBA" id="ARBA00023015"/>
    </source>
</evidence>
<dbReference type="GO" id="GO:0003677">
    <property type="term" value="F:DNA binding"/>
    <property type="evidence" value="ECO:0007669"/>
    <property type="project" value="UniProtKB-UniRule"/>
</dbReference>
<dbReference type="InterPro" id="IPR036271">
    <property type="entry name" value="Tet_transcr_reg_TetR-rel_C_sf"/>
</dbReference>
<dbReference type="Gene3D" id="1.10.357.10">
    <property type="entry name" value="Tetracycline Repressor, domain 2"/>
    <property type="match status" value="1"/>
</dbReference>
<protein>
    <submittedName>
        <fullName evidence="6">TetR/AcrR family transcriptional regulator</fullName>
    </submittedName>
</protein>
<dbReference type="SUPFAM" id="SSF48498">
    <property type="entry name" value="Tetracyclin repressor-like, C-terminal domain"/>
    <property type="match status" value="1"/>
</dbReference>
<name>A0A3A4ATE4_9ACTN</name>
<accession>A0A3A4ATE4</accession>
<dbReference type="PANTHER" id="PTHR47506">
    <property type="entry name" value="TRANSCRIPTIONAL REGULATORY PROTEIN"/>
    <property type="match status" value="1"/>
</dbReference>
<dbReference type="OrthoDB" id="4214267at2"/>
<keyword evidence="3" id="KW-0804">Transcription</keyword>
<evidence type="ECO:0000313" key="7">
    <source>
        <dbReference type="Proteomes" id="UP000265768"/>
    </source>
</evidence>
<dbReference type="InterPro" id="IPR009057">
    <property type="entry name" value="Homeodomain-like_sf"/>
</dbReference>
<keyword evidence="2 4" id="KW-0238">DNA-binding</keyword>
<organism evidence="6 7">
    <name type="scientific">Bailinhaonella thermotolerans</name>
    <dbReference type="NCBI Taxonomy" id="1070861"/>
    <lineage>
        <taxon>Bacteria</taxon>
        <taxon>Bacillati</taxon>
        <taxon>Actinomycetota</taxon>
        <taxon>Actinomycetes</taxon>
        <taxon>Streptosporangiales</taxon>
        <taxon>Streptosporangiaceae</taxon>
        <taxon>Bailinhaonella</taxon>
    </lineage>
</organism>
<feature type="domain" description="HTH tetR-type" evidence="5">
    <location>
        <begin position="25"/>
        <end position="85"/>
    </location>
</feature>
<comment type="caution">
    <text evidence="6">The sequence shown here is derived from an EMBL/GenBank/DDBJ whole genome shotgun (WGS) entry which is preliminary data.</text>
</comment>
<dbReference type="InterPro" id="IPR001647">
    <property type="entry name" value="HTH_TetR"/>
</dbReference>
<dbReference type="Proteomes" id="UP000265768">
    <property type="component" value="Unassembled WGS sequence"/>
</dbReference>
<keyword evidence="7" id="KW-1185">Reference proteome</keyword>
<dbReference type="SUPFAM" id="SSF46689">
    <property type="entry name" value="Homeodomain-like"/>
    <property type="match status" value="1"/>
</dbReference>
<dbReference type="PANTHER" id="PTHR47506:SF1">
    <property type="entry name" value="HTH-TYPE TRANSCRIPTIONAL REGULATOR YJDC"/>
    <property type="match status" value="1"/>
</dbReference>
<dbReference type="PROSITE" id="PS50977">
    <property type="entry name" value="HTH_TETR_2"/>
    <property type="match status" value="1"/>
</dbReference>
<reference evidence="6 7" key="1">
    <citation type="submission" date="2018-09" db="EMBL/GenBank/DDBJ databases">
        <title>YIM 75507 draft genome.</title>
        <authorList>
            <person name="Tang S."/>
            <person name="Feng Y."/>
        </authorList>
    </citation>
    <scope>NUCLEOTIDE SEQUENCE [LARGE SCALE GENOMIC DNA]</scope>
    <source>
        <strain evidence="6 7">YIM 75507</strain>
    </source>
</reference>
<evidence type="ECO:0000313" key="6">
    <source>
        <dbReference type="EMBL" id="RJL31879.1"/>
    </source>
</evidence>
<dbReference type="PRINTS" id="PR00455">
    <property type="entry name" value="HTHTETR"/>
</dbReference>
<evidence type="ECO:0000256" key="4">
    <source>
        <dbReference type="PROSITE-ProRule" id="PRU00335"/>
    </source>
</evidence>
<dbReference type="EMBL" id="QZEY01000005">
    <property type="protein sequence ID" value="RJL31879.1"/>
    <property type="molecule type" value="Genomic_DNA"/>
</dbReference>
<keyword evidence="1" id="KW-0805">Transcription regulation</keyword>
<gene>
    <name evidence="6" type="ORF">D5H75_15575</name>
</gene>
<proteinExistence type="predicted"/>
<evidence type="ECO:0000259" key="5">
    <source>
        <dbReference type="PROSITE" id="PS50977"/>
    </source>
</evidence>